<organism evidence="3 4">
    <name type="scientific">Pedobacter helvus</name>
    <dbReference type="NCBI Taxonomy" id="2563444"/>
    <lineage>
        <taxon>Bacteria</taxon>
        <taxon>Pseudomonadati</taxon>
        <taxon>Bacteroidota</taxon>
        <taxon>Sphingobacteriia</taxon>
        <taxon>Sphingobacteriales</taxon>
        <taxon>Sphingobacteriaceae</taxon>
        <taxon>Pedobacter</taxon>
    </lineage>
</organism>
<dbReference type="RefSeq" id="WP_171046955.1">
    <property type="nucleotide sequence ID" value="NZ_SRMP02000050.1"/>
</dbReference>
<protein>
    <submittedName>
        <fullName evidence="3">Conjugative transposon protein TraM</fullName>
    </submittedName>
</protein>
<evidence type="ECO:0000313" key="3">
    <source>
        <dbReference type="EMBL" id="MFN0293566.1"/>
    </source>
</evidence>
<keyword evidence="4" id="KW-1185">Reference proteome</keyword>
<dbReference type="InterPro" id="IPR055407">
    <property type="entry name" value="TraM_C"/>
</dbReference>
<dbReference type="Proteomes" id="UP001517367">
    <property type="component" value="Unassembled WGS sequence"/>
</dbReference>
<feature type="region of interest" description="Disordered" evidence="1">
    <location>
        <begin position="164"/>
        <end position="184"/>
    </location>
</feature>
<gene>
    <name evidence="3" type="primary">traM</name>
    <name evidence="3" type="ORF">E5L68_019460</name>
</gene>
<name>A0ABW9JMU6_9SPHI</name>
<comment type="caution">
    <text evidence="3">The sequence shown here is derived from an EMBL/GenBank/DDBJ whole genome shotgun (WGS) entry which is preliminary data.</text>
</comment>
<feature type="compositionally biased region" description="Polar residues" evidence="1">
    <location>
        <begin position="168"/>
        <end position="183"/>
    </location>
</feature>
<dbReference type="InterPro" id="IPR022187">
    <property type="entry name" value="Conjug_transposon_TraM"/>
</dbReference>
<proteinExistence type="predicted"/>
<evidence type="ECO:0000259" key="2">
    <source>
        <dbReference type="Pfam" id="PF12508"/>
    </source>
</evidence>
<reference evidence="3 4" key="1">
    <citation type="submission" date="2024-12" db="EMBL/GenBank/DDBJ databases">
        <authorList>
            <person name="Hu S."/>
        </authorList>
    </citation>
    <scope>NUCLEOTIDE SEQUENCE [LARGE SCALE GENOMIC DNA]</scope>
    <source>
        <strain evidence="3 4">P-25</strain>
    </source>
</reference>
<dbReference type="EMBL" id="SRMP02000050">
    <property type="protein sequence ID" value="MFN0293566.1"/>
    <property type="molecule type" value="Genomic_DNA"/>
</dbReference>
<accession>A0ABW9JMU6</accession>
<sequence>MSNKPIIMKINFKQPRYMLPLILLPFLCLFFYVWKSSFGKEVPVVEKGNALQENLADVSDGVKNKGIEDKLDAYRKQYKDADGYTAVGGIGEEQAIKQQVPDLYNQMEKRMLDSIDKEMKRKFGTTANQPPKPRSTFPDAGQRRNISRAYDADRDLATALAKLKYQPKESSNSQVSNANTGQTDPMKIFREQMTLIDSLGKANDPDYKAEQARNKAIAIAEREQKNQKKLSVSKSTGSTEYFNTIIPDSEESFIRAIVDQNITGYAGSRLRIRLLDDVTAGKFIVKKGTYLYAHVTGFTGQRVNLTVTSIFQNNNILPIRLDLYDNDGLPGLYVPASAFREFSKVLGSDASQGMTIQQQAENNNQLVMSLLQKMFQSTTTAVGKLIRSNKAKLKYNTQVYLIDPEELKNKQNKY</sequence>
<evidence type="ECO:0000313" key="4">
    <source>
        <dbReference type="Proteomes" id="UP001517367"/>
    </source>
</evidence>
<feature type="domain" description="Conjugative transposon TraM C-terminal" evidence="2">
    <location>
        <begin position="254"/>
        <end position="401"/>
    </location>
</feature>
<dbReference type="Pfam" id="PF12508">
    <property type="entry name" value="Transposon_TraM"/>
    <property type="match status" value="1"/>
</dbReference>
<feature type="region of interest" description="Disordered" evidence="1">
    <location>
        <begin position="122"/>
        <end position="151"/>
    </location>
</feature>
<dbReference type="NCBIfam" id="TIGR03779">
    <property type="entry name" value="Bac_Flav_CT_M"/>
    <property type="match status" value="1"/>
</dbReference>
<evidence type="ECO:0000256" key="1">
    <source>
        <dbReference type="SAM" id="MobiDB-lite"/>
    </source>
</evidence>